<feature type="region of interest" description="Disordered" evidence="1">
    <location>
        <begin position="54"/>
        <end position="113"/>
    </location>
</feature>
<gene>
    <name evidence="3" type="ORF">PMAYCL1PPCAC_27072</name>
    <name evidence="4" type="ORF">PMAYCL1PPCAC_27073</name>
    <name evidence="5" type="ORF">PMAYCL1PPCAC_27074</name>
</gene>
<feature type="compositionally biased region" description="Basic and acidic residues" evidence="1">
    <location>
        <begin position="77"/>
        <end position="94"/>
    </location>
</feature>
<feature type="non-terminal residue" evidence="5">
    <location>
        <position position="1"/>
    </location>
</feature>
<evidence type="ECO:0000256" key="2">
    <source>
        <dbReference type="SAM" id="Phobius"/>
    </source>
</evidence>
<proteinExistence type="predicted"/>
<comment type="caution">
    <text evidence="5">The sequence shown here is derived from an EMBL/GenBank/DDBJ whole genome shotgun (WGS) entry which is preliminary data.</text>
</comment>
<feature type="compositionally biased region" description="Low complexity" evidence="1">
    <location>
        <begin position="98"/>
        <end position="113"/>
    </location>
</feature>
<feature type="non-terminal residue" evidence="5">
    <location>
        <position position="113"/>
    </location>
</feature>
<keyword evidence="2" id="KW-0472">Membrane</keyword>
<dbReference type="Proteomes" id="UP001328107">
    <property type="component" value="Unassembled WGS sequence"/>
</dbReference>
<evidence type="ECO:0000313" key="3">
    <source>
        <dbReference type="EMBL" id="GMR56877.1"/>
    </source>
</evidence>
<dbReference type="EMBL" id="BTRK01000006">
    <property type="protein sequence ID" value="GMR56878.1"/>
    <property type="molecule type" value="Genomic_DNA"/>
</dbReference>
<keyword evidence="2" id="KW-1133">Transmembrane helix</keyword>
<protein>
    <submittedName>
        <fullName evidence="5">Uncharacterized protein</fullName>
    </submittedName>
</protein>
<dbReference type="EMBL" id="BTRK01000006">
    <property type="protein sequence ID" value="GMR56877.1"/>
    <property type="molecule type" value="Genomic_DNA"/>
</dbReference>
<evidence type="ECO:0000313" key="4">
    <source>
        <dbReference type="EMBL" id="GMR56878.1"/>
    </source>
</evidence>
<dbReference type="EMBL" id="BTRK01000006">
    <property type="protein sequence ID" value="GMR56879.1"/>
    <property type="molecule type" value="Genomic_DNA"/>
</dbReference>
<evidence type="ECO:0000313" key="6">
    <source>
        <dbReference type="Proteomes" id="UP001328107"/>
    </source>
</evidence>
<keyword evidence="2" id="KW-0812">Transmembrane</keyword>
<reference evidence="5" key="2">
    <citation type="submission" date="2023-06" db="EMBL/GenBank/DDBJ databases">
        <title>Genome assembly of Pristionchus species.</title>
        <authorList>
            <person name="Yoshida K."/>
            <person name="Sommer R.J."/>
        </authorList>
    </citation>
    <scope>NUCLEOTIDE SEQUENCE</scope>
    <source>
        <strain evidence="5">RS5460</strain>
    </source>
</reference>
<organism evidence="5 6">
    <name type="scientific">Pristionchus mayeri</name>
    <dbReference type="NCBI Taxonomy" id="1317129"/>
    <lineage>
        <taxon>Eukaryota</taxon>
        <taxon>Metazoa</taxon>
        <taxon>Ecdysozoa</taxon>
        <taxon>Nematoda</taxon>
        <taxon>Chromadorea</taxon>
        <taxon>Rhabditida</taxon>
        <taxon>Rhabditina</taxon>
        <taxon>Diplogasteromorpha</taxon>
        <taxon>Diplogasteroidea</taxon>
        <taxon>Neodiplogasteridae</taxon>
        <taxon>Pristionchus</taxon>
    </lineage>
</organism>
<evidence type="ECO:0000256" key="1">
    <source>
        <dbReference type="SAM" id="MobiDB-lite"/>
    </source>
</evidence>
<reference evidence="6" key="1">
    <citation type="submission" date="2022-10" db="EMBL/GenBank/DDBJ databases">
        <title>Genome assembly of Pristionchus species.</title>
        <authorList>
            <person name="Yoshida K."/>
            <person name="Sommer R.J."/>
        </authorList>
    </citation>
    <scope>NUCLEOTIDE SEQUENCE [LARGE SCALE GENOMIC DNA]</scope>
    <source>
        <strain evidence="3 6">RS5460</strain>
    </source>
</reference>
<accession>A0AAN5I9X2</accession>
<dbReference type="AlphaFoldDB" id="A0AAN5I9X2"/>
<keyword evidence="6" id="KW-1185">Reference proteome</keyword>
<feature type="transmembrane region" description="Helical" evidence="2">
    <location>
        <begin position="30"/>
        <end position="50"/>
    </location>
</feature>
<name>A0AAN5I9X2_9BILA</name>
<sequence>LPLLPSGSLPPLAPVLLSPLSFSLSLPHPMPLFLLLVLLIGAVPLMFICADSKEGWPKPMPHPPNRNPKNLSSSARGSKDSKKEATAETKEKGSTDNAKTGTATKSKSTSRMS</sequence>
<evidence type="ECO:0000313" key="5">
    <source>
        <dbReference type="EMBL" id="GMR56879.1"/>
    </source>
</evidence>